<dbReference type="PROSITE" id="PS51257">
    <property type="entry name" value="PROKAR_LIPOPROTEIN"/>
    <property type="match status" value="1"/>
</dbReference>
<dbReference type="Proteomes" id="UP001598138">
    <property type="component" value="Unassembled WGS sequence"/>
</dbReference>
<dbReference type="EMBL" id="JBBKXZ010000001">
    <property type="protein sequence ID" value="MFD3394024.1"/>
    <property type="molecule type" value="Genomic_DNA"/>
</dbReference>
<evidence type="ECO:0000313" key="2">
    <source>
        <dbReference type="Proteomes" id="UP001598138"/>
    </source>
</evidence>
<accession>A0ABW6DE63</accession>
<sequence length="98" mass="11470">MSKASRTRPLCNVLFVVITAMLLTACWSARCPRETCRVRVEHRHGESYYRPREAMSWMWTPRYKHVRVGANGQKEVVTSKPWYKLIVRKKPAPAAKPR</sequence>
<gene>
    <name evidence="1" type="ORF">U0R10_05275</name>
</gene>
<proteinExistence type="predicted"/>
<name>A0ABW6DE63_9BACT</name>
<comment type="caution">
    <text evidence="1">The sequence shown here is derived from an EMBL/GenBank/DDBJ whole genome shotgun (WGS) entry which is preliminary data.</text>
</comment>
<keyword evidence="2" id="KW-1185">Reference proteome</keyword>
<evidence type="ECO:0008006" key="3">
    <source>
        <dbReference type="Google" id="ProtNLM"/>
    </source>
</evidence>
<evidence type="ECO:0000313" key="1">
    <source>
        <dbReference type="EMBL" id="MFD3394024.1"/>
    </source>
</evidence>
<organism evidence="1 2">
    <name type="scientific">Aquirufa avitistagni</name>
    <dbReference type="NCBI Taxonomy" id="3104728"/>
    <lineage>
        <taxon>Bacteria</taxon>
        <taxon>Pseudomonadati</taxon>
        <taxon>Bacteroidota</taxon>
        <taxon>Cytophagia</taxon>
        <taxon>Cytophagales</taxon>
        <taxon>Flectobacillaceae</taxon>
        <taxon>Aquirufa</taxon>
    </lineage>
</organism>
<protein>
    <recommendedName>
        <fullName evidence="3">Secreted protein</fullName>
    </recommendedName>
</protein>
<dbReference type="RefSeq" id="WP_377982900.1">
    <property type="nucleotide sequence ID" value="NZ_JBBKXZ010000001.1"/>
</dbReference>
<reference evidence="1 2" key="1">
    <citation type="submission" date="2024-03" db="EMBL/GenBank/DDBJ databases">
        <title>Aquirufa genome sequencing.</title>
        <authorList>
            <person name="Pitt A."/>
            <person name="Hahn M.W."/>
        </authorList>
    </citation>
    <scope>NUCLEOTIDE SEQUENCE [LARGE SCALE GENOMIC DNA]</scope>
    <source>
        <strain evidence="1 2">OSTEICH-129V</strain>
    </source>
</reference>